<sequence length="133" mass="14454">MISEHAALIYTMVLVSASDREMTDSELKVIGTNVTSLPAFRGFDASQLPGITEDCARLLDQEEGLERALDLIRAALPVKLRETAYALACDVAVADGRVGQEELRMLEMVRHRLDVDRLTAAAIERGAKARGAA</sequence>
<evidence type="ECO:0000313" key="2">
    <source>
        <dbReference type="EMBL" id="SBW07659.1"/>
    </source>
</evidence>
<protein>
    <recommendedName>
        <fullName evidence="1">Co-chaperone DjlA N-terminal domain-containing protein</fullName>
    </recommendedName>
</protein>
<dbReference type="InterPro" id="IPR007791">
    <property type="entry name" value="DjlA_N"/>
</dbReference>
<organism evidence="2">
    <name type="scientific">uncultured Alphaproteobacteria bacterium</name>
    <dbReference type="NCBI Taxonomy" id="91750"/>
    <lineage>
        <taxon>Bacteria</taxon>
        <taxon>Pseudomonadati</taxon>
        <taxon>Pseudomonadota</taxon>
        <taxon>Alphaproteobacteria</taxon>
        <taxon>environmental samples</taxon>
    </lineage>
</organism>
<gene>
    <name evidence="2" type="ORF">KL86APRO_12269</name>
</gene>
<name>A0A212K7E2_9PROT</name>
<evidence type="ECO:0000259" key="1">
    <source>
        <dbReference type="Pfam" id="PF05099"/>
    </source>
</evidence>
<dbReference type="InterPro" id="IPR029024">
    <property type="entry name" value="TerB-like"/>
</dbReference>
<reference evidence="2" key="1">
    <citation type="submission" date="2016-04" db="EMBL/GenBank/DDBJ databases">
        <authorList>
            <person name="Evans L.H."/>
            <person name="Alamgir A."/>
            <person name="Owens N."/>
            <person name="Weber N.D."/>
            <person name="Virtaneva K."/>
            <person name="Barbian K."/>
            <person name="Babar A."/>
            <person name="Rosenke K."/>
        </authorList>
    </citation>
    <scope>NUCLEOTIDE SEQUENCE</scope>
    <source>
        <strain evidence="2">86</strain>
    </source>
</reference>
<dbReference type="EMBL" id="FLUO01000001">
    <property type="protein sequence ID" value="SBW07659.1"/>
    <property type="molecule type" value="Genomic_DNA"/>
</dbReference>
<dbReference type="AlphaFoldDB" id="A0A212K7E2"/>
<feature type="domain" description="Co-chaperone DjlA N-terminal" evidence="1">
    <location>
        <begin position="6"/>
        <end position="120"/>
    </location>
</feature>
<dbReference type="Pfam" id="PF05099">
    <property type="entry name" value="TerB"/>
    <property type="match status" value="1"/>
</dbReference>
<proteinExistence type="predicted"/>
<dbReference type="CDD" id="cd07176">
    <property type="entry name" value="terB"/>
    <property type="match status" value="1"/>
</dbReference>
<dbReference type="SUPFAM" id="SSF158682">
    <property type="entry name" value="TerB-like"/>
    <property type="match status" value="1"/>
</dbReference>
<dbReference type="Gene3D" id="1.10.3680.10">
    <property type="entry name" value="TerB-like"/>
    <property type="match status" value="1"/>
</dbReference>
<accession>A0A212K7E2</accession>